<evidence type="ECO:0000259" key="7">
    <source>
        <dbReference type="Pfam" id="PF00924"/>
    </source>
</evidence>
<feature type="transmembrane region" description="Helical" evidence="6">
    <location>
        <begin position="77"/>
        <end position="94"/>
    </location>
</feature>
<evidence type="ECO:0000256" key="1">
    <source>
        <dbReference type="ARBA" id="ARBA00004651"/>
    </source>
</evidence>
<dbReference type="Gene3D" id="1.10.287.1260">
    <property type="match status" value="1"/>
</dbReference>
<dbReference type="InterPro" id="IPR045275">
    <property type="entry name" value="MscS_archaea/bacteria_type"/>
</dbReference>
<feature type="transmembrane region" description="Helical" evidence="6">
    <location>
        <begin position="35"/>
        <end position="56"/>
    </location>
</feature>
<dbReference type="Pfam" id="PF00924">
    <property type="entry name" value="MS_channel_2nd"/>
    <property type="match status" value="1"/>
</dbReference>
<dbReference type="InterPro" id="IPR023408">
    <property type="entry name" value="MscS_beta-dom_sf"/>
</dbReference>
<evidence type="ECO:0000256" key="4">
    <source>
        <dbReference type="ARBA" id="ARBA00022989"/>
    </source>
</evidence>
<evidence type="ECO:0000256" key="5">
    <source>
        <dbReference type="ARBA" id="ARBA00023136"/>
    </source>
</evidence>
<dbReference type="PANTHER" id="PTHR30221">
    <property type="entry name" value="SMALL-CONDUCTANCE MECHANOSENSITIVE CHANNEL"/>
    <property type="match status" value="1"/>
</dbReference>
<keyword evidence="3 6" id="KW-0812">Transmembrane</keyword>
<feature type="domain" description="Mechanosensitive ion channel MscS" evidence="7">
    <location>
        <begin position="117"/>
        <end position="192"/>
    </location>
</feature>
<evidence type="ECO:0000256" key="3">
    <source>
        <dbReference type="ARBA" id="ARBA00022692"/>
    </source>
</evidence>
<keyword evidence="4 6" id="KW-1133">Transmembrane helix</keyword>
<protein>
    <submittedName>
        <fullName evidence="8">Small-conductance mechanosensitive channel</fullName>
    </submittedName>
</protein>
<evidence type="ECO:0000256" key="2">
    <source>
        <dbReference type="ARBA" id="ARBA00022475"/>
    </source>
</evidence>
<dbReference type="PANTHER" id="PTHR30221:SF1">
    <property type="entry name" value="SMALL-CONDUCTANCE MECHANOSENSITIVE CHANNEL"/>
    <property type="match status" value="1"/>
</dbReference>
<keyword evidence="5 6" id="KW-0472">Membrane</keyword>
<evidence type="ECO:0000313" key="8">
    <source>
        <dbReference type="EMBL" id="SMO37369.1"/>
    </source>
</evidence>
<comment type="subcellular location">
    <subcellularLocation>
        <location evidence="1">Cell membrane</location>
        <topology evidence="1">Multi-pass membrane protein</topology>
    </subcellularLocation>
</comment>
<sequence length="315" mass="36833">MYYYICVDEFNPLTLDPVQDITTQIQEVFESSPSLTYKIVLTVGVIFVIWLIRYLAVRMVNKQLPEAKEQYKWRKNLTYVSAFIGFLIVGRIWFEGIHSLATFLGLLSAGLAIALKDPITDFAGWLFILWRKPFNVGDRIQLGDTKGDVIDLRIFKFTVLEIGNWVRSDQSTGRVVHIPNHQIFSDPLANYTSSFDFIWNELEVLVTFESDWEKAKNILQDIADKHIEQFSEQANRQVQRAQKAYLIYYRHLTPIVYTDVQDSGICLTIRHLSNPRNRRGVSQDIWEDILRTFSQHDDIELAYPTMRIYKDHKND</sequence>
<dbReference type="InterPro" id="IPR011066">
    <property type="entry name" value="MscS_channel_C_sf"/>
</dbReference>
<dbReference type="SUPFAM" id="SSF50182">
    <property type="entry name" value="Sm-like ribonucleoproteins"/>
    <property type="match status" value="1"/>
</dbReference>
<dbReference type="Proteomes" id="UP000317593">
    <property type="component" value="Unassembled WGS sequence"/>
</dbReference>
<dbReference type="AlphaFoldDB" id="A0A521ARE6"/>
<proteinExistence type="predicted"/>
<keyword evidence="2" id="KW-1003">Cell membrane</keyword>
<name>A0A521ARE6_9BACT</name>
<reference evidence="8 9" key="1">
    <citation type="submission" date="2017-05" db="EMBL/GenBank/DDBJ databases">
        <authorList>
            <person name="Varghese N."/>
            <person name="Submissions S."/>
        </authorList>
    </citation>
    <scope>NUCLEOTIDE SEQUENCE [LARGE SCALE GENOMIC DNA]</scope>
    <source>
        <strain evidence="8 9">DSM 21194</strain>
    </source>
</reference>
<dbReference type="Gene3D" id="2.30.30.60">
    <property type="match status" value="1"/>
</dbReference>
<gene>
    <name evidence="8" type="ORF">SAMN06265218_101309</name>
</gene>
<keyword evidence="9" id="KW-1185">Reference proteome</keyword>
<dbReference type="InterPro" id="IPR010920">
    <property type="entry name" value="LSM_dom_sf"/>
</dbReference>
<organism evidence="8 9">
    <name type="scientific">Fodinibius sediminis</name>
    <dbReference type="NCBI Taxonomy" id="1214077"/>
    <lineage>
        <taxon>Bacteria</taxon>
        <taxon>Pseudomonadati</taxon>
        <taxon>Balneolota</taxon>
        <taxon>Balneolia</taxon>
        <taxon>Balneolales</taxon>
        <taxon>Balneolaceae</taxon>
        <taxon>Fodinibius</taxon>
    </lineage>
</organism>
<accession>A0A521ARE6</accession>
<dbReference type="SUPFAM" id="SSF82689">
    <property type="entry name" value="Mechanosensitive channel protein MscS (YggB), C-terminal domain"/>
    <property type="match status" value="1"/>
</dbReference>
<dbReference type="InterPro" id="IPR006685">
    <property type="entry name" value="MscS_channel_2nd"/>
</dbReference>
<dbReference type="GO" id="GO:0008381">
    <property type="term" value="F:mechanosensitive monoatomic ion channel activity"/>
    <property type="evidence" value="ECO:0007669"/>
    <property type="project" value="InterPro"/>
</dbReference>
<evidence type="ECO:0000256" key="6">
    <source>
        <dbReference type="SAM" id="Phobius"/>
    </source>
</evidence>
<evidence type="ECO:0000313" key="9">
    <source>
        <dbReference type="Proteomes" id="UP000317593"/>
    </source>
</evidence>
<dbReference type="GO" id="GO:0005886">
    <property type="term" value="C:plasma membrane"/>
    <property type="evidence" value="ECO:0007669"/>
    <property type="project" value="UniProtKB-SubCell"/>
</dbReference>
<dbReference type="EMBL" id="FXTH01000001">
    <property type="protein sequence ID" value="SMO37369.1"/>
    <property type="molecule type" value="Genomic_DNA"/>
</dbReference>
<dbReference type="Gene3D" id="3.30.70.100">
    <property type="match status" value="1"/>
</dbReference>